<feature type="coiled-coil region" evidence="1">
    <location>
        <begin position="234"/>
        <end position="265"/>
    </location>
</feature>
<accession>A0A2J6T6K6</accession>
<evidence type="ECO:0000256" key="1">
    <source>
        <dbReference type="SAM" id="Coils"/>
    </source>
</evidence>
<gene>
    <name evidence="2" type="ORF">K444DRAFT_413399</name>
</gene>
<dbReference type="OrthoDB" id="5430054at2759"/>
<dbReference type="GeneID" id="36580709"/>
<dbReference type="RefSeq" id="XP_024735487.1">
    <property type="nucleotide sequence ID" value="XM_024872629.1"/>
</dbReference>
<keyword evidence="1" id="KW-0175">Coiled coil</keyword>
<feature type="coiled-coil region" evidence="1">
    <location>
        <begin position="63"/>
        <end position="159"/>
    </location>
</feature>
<organism evidence="2 3">
    <name type="scientific">Hyaloscypha bicolor E</name>
    <dbReference type="NCBI Taxonomy" id="1095630"/>
    <lineage>
        <taxon>Eukaryota</taxon>
        <taxon>Fungi</taxon>
        <taxon>Dikarya</taxon>
        <taxon>Ascomycota</taxon>
        <taxon>Pezizomycotina</taxon>
        <taxon>Leotiomycetes</taxon>
        <taxon>Helotiales</taxon>
        <taxon>Hyaloscyphaceae</taxon>
        <taxon>Hyaloscypha</taxon>
        <taxon>Hyaloscypha bicolor</taxon>
    </lineage>
</organism>
<evidence type="ECO:0000313" key="3">
    <source>
        <dbReference type="Proteomes" id="UP000235371"/>
    </source>
</evidence>
<dbReference type="InParanoid" id="A0A2J6T6K6"/>
<dbReference type="AlphaFoldDB" id="A0A2J6T6K6"/>
<protein>
    <submittedName>
        <fullName evidence="2">Uncharacterized protein</fullName>
    </submittedName>
</protein>
<name>A0A2J6T6K6_9HELO</name>
<sequence length="562" mass="66132">MRKMKQDHDQTITKLIGEHELHNDRHVGEVARIKRDHGKDLARLNGNIGSLDKRYEGDIKRLSIEHNSEIARLEEEHGEAETQARRYYDEEKARLEKTINGLRVELDRHKEESRNTATKLQASHASELQLQAKDHQIKEEEMESELGETKRKHEQAMRSLEYEHGLLLQKEIGIHSSMIETMKQDHEKERSKWARDLAKEKENRTTERLQLTTEYNQQQSLMEQDYANETRLIREASDKKVAGLRDDLESQQAQFTRKVEEIKEGCKFQLGKLISKLDRIEARHVAELRELRGSFEHEIEAYCEALLTRDKFTPIPDPEITSRFVALTQEVHALSLLEWKADRKKWSTQVLHQLSDNERSLKQQILKDIIWRALQEYIFCSPFRILGEEGKVLEKQWNDACGQDPRFDNGFYIWPEPGMEAERWRYVNIKECHAALRMRVASELDHRAKLKKSFKFSLENLRESMWRKIGEVVEYKRESVQAMEQMTIKAVNMWLEFGEQRCRILAIENRPNGEVVDDRVNKKVDLLVRPQLKRYGKSNGQDLDIEEIIKGCEGESINLSEV</sequence>
<dbReference type="EMBL" id="KZ613817">
    <property type="protein sequence ID" value="PMD58583.1"/>
    <property type="molecule type" value="Genomic_DNA"/>
</dbReference>
<keyword evidence="3" id="KW-1185">Reference proteome</keyword>
<proteinExistence type="predicted"/>
<dbReference type="Proteomes" id="UP000235371">
    <property type="component" value="Unassembled WGS sequence"/>
</dbReference>
<reference evidence="2 3" key="1">
    <citation type="submission" date="2016-04" db="EMBL/GenBank/DDBJ databases">
        <title>A degradative enzymes factory behind the ericoid mycorrhizal symbiosis.</title>
        <authorList>
            <consortium name="DOE Joint Genome Institute"/>
            <person name="Martino E."/>
            <person name="Morin E."/>
            <person name="Grelet G."/>
            <person name="Kuo A."/>
            <person name="Kohler A."/>
            <person name="Daghino S."/>
            <person name="Barry K."/>
            <person name="Choi C."/>
            <person name="Cichocki N."/>
            <person name="Clum A."/>
            <person name="Copeland A."/>
            <person name="Hainaut M."/>
            <person name="Haridas S."/>
            <person name="Labutti K."/>
            <person name="Lindquist E."/>
            <person name="Lipzen A."/>
            <person name="Khouja H.-R."/>
            <person name="Murat C."/>
            <person name="Ohm R."/>
            <person name="Olson A."/>
            <person name="Spatafora J."/>
            <person name="Veneault-Fourrey C."/>
            <person name="Henrissat B."/>
            <person name="Grigoriev I."/>
            <person name="Martin F."/>
            <person name="Perotto S."/>
        </authorList>
    </citation>
    <scope>NUCLEOTIDE SEQUENCE [LARGE SCALE GENOMIC DNA]</scope>
    <source>
        <strain evidence="2 3">E</strain>
    </source>
</reference>
<evidence type="ECO:0000313" key="2">
    <source>
        <dbReference type="EMBL" id="PMD58583.1"/>
    </source>
</evidence>